<evidence type="ECO:0000313" key="1">
    <source>
        <dbReference type="EMBL" id="KAH3881079.1"/>
    </source>
</evidence>
<comment type="caution">
    <text evidence="1">The sequence shown here is derived from an EMBL/GenBank/DDBJ whole genome shotgun (WGS) entry which is preliminary data.</text>
</comment>
<proteinExistence type="predicted"/>
<accession>A0A9D4MSM8</accession>
<evidence type="ECO:0000313" key="2">
    <source>
        <dbReference type="Proteomes" id="UP000828390"/>
    </source>
</evidence>
<keyword evidence="2" id="KW-1185">Reference proteome</keyword>
<reference evidence="1" key="2">
    <citation type="submission" date="2020-11" db="EMBL/GenBank/DDBJ databases">
        <authorList>
            <person name="McCartney M.A."/>
            <person name="Auch B."/>
            <person name="Kono T."/>
            <person name="Mallez S."/>
            <person name="Becker A."/>
            <person name="Gohl D.M."/>
            <person name="Silverstein K.A.T."/>
            <person name="Koren S."/>
            <person name="Bechman K.B."/>
            <person name="Herman A."/>
            <person name="Abrahante J.E."/>
            <person name="Garbe J."/>
        </authorList>
    </citation>
    <scope>NUCLEOTIDE SEQUENCE</scope>
    <source>
        <strain evidence="1">Duluth1</strain>
        <tissue evidence="1">Whole animal</tissue>
    </source>
</reference>
<dbReference type="AlphaFoldDB" id="A0A9D4MSM8"/>
<dbReference type="Proteomes" id="UP000828390">
    <property type="component" value="Unassembled WGS sequence"/>
</dbReference>
<reference evidence="1" key="1">
    <citation type="journal article" date="2019" name="bioRxiv">
        <title>The Genome of the Zebra Mussel, Dreissena polymorpha: A Resource for Invasive Species Research.</title>
        <authorList>
            <person name="McCartney M.A."/>
            <person name="Auch B."/>
            <person name="Kono T."/>
            <person name="Mallez S."/>
            <person name="Zhang Y."/>
            <person name="Obille A."/>
            <person name="Becker A."/>
            <person name="Abrahante J.E."/>
            <person name="Garbe J."/>
            <person name="Badalamenti J.P."/>
            <person name="Herman A."/>
            <person name="Mangelson H."/>
            <person name="Liachko I."/>
            <person name="Sullivan S."/>
            <person name="Sone E.D."/>
            <person name="Koren S."/>
            <person name="Silverstein K.A.T."/>
            <person name="Beckman K.B."/>
            <person name="Gohl D.M."/>
        </authorList>
    </citation>
    <scope>NUCLEOTIDE SEQUENCE</scope>
    <source>
        <strain evidence="1">Duluth1</strain>
        <tissue evidence="1">Whole animal</tissue>
    </source>
</reference>
<sequence>MPDSNIYQGDVVTFICLGDVGNNPVGTLGWYYYVQGDGTSVQNFTGLATPDSVHSNKTCSMTAVSMLTFKITAQIREFVVRCTVNQGVPFTLTGLGYKETPVLKGLGLFQELSLYMYIVSC</sequence>
<gene>
    <name evidence="1" type="ORF">DPMN_005003</name>
</gene>
<name>A0A9D4MSM8_DREPO</name>
<protein>
    <submittedName>
        <fullName evidence="1">Uncharacterized protein</fullName>
    </submittedName>
</protein>
<organism evidence="1 2">
    <name type="scientific">Dreissena polymorpha</name>
    <name type="common">Zebra mussel</name>
    <name type="synonym">Mytilus polymorpha</name>
    <dbReference type="NCBI Taxonomy" id="45954"/>
    <lineage>
        <taxon>Eukaryota</taxon>
        <taxon>Metazoa</taxon>
        <taxon>Spiralia</taxon>
        <taxon>Lophotrochozoa</taxon>
        <taxon>Mollusca</taxon>
        <taxon>Bivalvia</taxon>
        <taxon>Autobranchia</taxon>
        <taxon>Heteroconchia</taxon>
        <taxon>Euheterodonta</taxon>
        <taxon>Imparidentia</taxon>
        <taxon>Neoheterodontei</taxon>
        <taxon>Myida</taxon>
        <taxon>Dreissenoidea</taxon>
        <taxon>Dreissenidae</taxon>
        <taxon>Dreissena</taxon>
    </lineage>
</organism>
<dbReference type="EMBL" id="JAIWYP010000001">
    <property type="protein sequence ID" value="KAH3881079.1"/>
    <property type="molecule type" value="Genomic_DNA"/>
</dbReference>